<evidence type="ECO:0000313" key="2">
    <source>
        <dbReference type="Proteomes" id="UP000485058"/>
    </source>
</evidence>
<sequence length="96" mass="10457">GLRCLSCASAISDGRSMAGEGHLEAAFDELELAPTGNMGSVLNTDGGLPGRGLFDERWRNQASWCGIRPWHPLPCFKRLLTTGVEYNLADRCCMEV</sequence>
<reference evidence="1 2" key="1">
    <citation type="submission" date="2020-02" db="EMBL/GenBank/DDBJ databases">
        <title>Draft genome sequence of Haematococcus lacustris strain NIES-144.</title>
        <authorList>
            <person name="Morimoto D."/>
            <person name="Nakagawa S."/>
            <person name="Yoshida T."/>
            <person name="Sawayama S."/>
        </authorList>
    </citation>
    <scope>NUCLEOTIDE SEQUENCE [LARGE SCALE GENOMIC DNA]</scope>
    <source>
        <strain evidence="1 2">NIES-144</strain>
    </source>
</reference>
<dbReference type="EMBL" id="BLLF01004149">
    <property type="protein sequence ID" value="GFH29031.1"/>
    <property type="molecule type" value="Genomic_DNA"/>
</dbReference>
<accession>A0A6A0A9E5</accession>
<feature type="non-terminal residue" evidence="1">
    <location>
        <position position="1"/>
    </location>
</feature>
<dbReference type="AlphaFoldDB" id="A0A6A0A9E5"/>
<protein>
    <submittedName>
        <fullName evidence="1">Uncharacterized protein</fullName>
    </submittedName>
</protein>
<proteinExistence type="predicted"/>
<organism evidence="1 2">
    <name type="scientific">Haematococcus lacustris</name>
    <name type="common">Green alga</name>
    <name type="synonym">Haematococcus pluvialis</name>
    <dbReference type="NCBI Taxonomy" id="44745"/>
    <lineage>
        <taxon>Eukaryota</taxon>
        <taxon>Viridiplantae</taxon>
        <taxon>Chlorophyta</taxon>
        <taxon>core chlorophytes</taxon>
        <taxon>Chlorophyceae</taxon>
        <taxon>CS clade</taxon>
        <taxon>Chlamydomonadales</taxon>
        <taxon>Haematococcaceae</taxon>
        <taxon>Haematococcus</taxon>
    </lineage>
</organism>
<evidence type="ECO:0000313" key="1">
    <source>
        <dbReference type="EMBL" id="GFH29031.1"/>
    </source>
</evidence>
<comment type="caution">
    <text evidence="1">The sequence shown here is derived from an EMBL/GenBank/DDBJ whole genome shotgun (WGS) entry which is preliminary data.</text>
</comment>
<keyword evidence="2" id="KW-1185">Reference proteome</keyword>
<gene>
    <name evidence="1" type="ORF">HaLaN_27621</name>
</gene>
<dbReference type="Proteomes" id="UP000485058">
    <property type="component" value="Unassembled WGS sequence"/>
</dbReference>
<name>A0A6A0A9E5_HAELA</name>